<keyword evidence="3" id="KW-1185">Reference proteome</keyword>
<dbReference type="EnsemblBacteria" id="CAF28104">
    <property type="protein sequence ID" value="CAF28104"/>
    <property type="gene ID" value="BH13310"/>
</dbReference>
<dbReference type="Proteomes" id="UP000000421">
    <property type="component" value="Chromosome"/>
</dbReference>
<dbReference type="PaxDb" id="283166-BH13310"/>
<protein>
    <submittedName>
        <fullName evidence="2">15-kDa antigen protein</fullName>
    </submittedName>
</protein>
<keyword evidence="1" id="KW-1133">Transmembrane helix</keyword>
<dbReference type="KEGG" id="bhe:BH13310"/>
<sequence>MVHFVRCIQNKIPHALPMSSCVVFKSIYEFKKMKQKITFVMILIIALTGCASLTGPKKPPRCNGKVTRALNRDKWDWDNKNLILQEKNVKPVRTPIILNTLENEKATATVTLKENSLNSITRETLPENTMEIAREN</sequence>
<feature type="transmembrane region" description="Helical" evidence="1">
    <location>
        <begin position="37"/>
        <end position="55"/>
    </location>
</feature>
<proteinExistence type="predicted"/>
<keyword evidence="1" id="KW-0472">Membrane</keyword>
<dbReference type="AlphaFoldDB" id="A0A0R4J6M4"/>
<accession>A0A0R4J6M4</accession>
<evidence type="ECO:0000313" key="2">
    <source>
        <dbReference type="EMBL" id="CAF28104.1"/>
    </source>
</evidence>
<dbReference type="eggNOG" id="ENOG50313XK">
    <property type="taxonomic scope" value="Bacteria"/>
</dbReference>
<dbReference type="EMBL" id="BX897699">
    <property type="protein sequence ID" value="CAF28104.1"/>
    <property type="molecule type" value="Genomic_DNA"/>
</dbReference>
<name>A0A0R4J6M4_BARHE</name>
<evidence type="ECO:0000256" key="1">
    <source>
        <dbReference type="SAM" id="Phobius"/>
    </source>
</evidence>
<evidence type="ECO:0000313" key="3">
    <source>
        <dbReference type="Proteomes" id="UP000000421"/>
    </source>
</evidence>
<reference evidence="2 3" key="1">
    <citation type="journal article" date="2004" name="Proc. Natl. Acad. Sci. U.S.A.">
        <title>The louse-borne human pathogen Bartonella quintana is a genomic derivative of the zoonotic agent Bartonella henselae.</title>
        <authorList>
            <person name="Alsmark U.C.M."/>
            <person name="Frank A.C."/>
            <person name="Karlberg E.O."/>
            <person name="Legault B.-A."/>
            <person name="Ardell D.H."/>
            <person name="Canbaeck B."/>
            <person name="Eriksson A.-S."/>
            <person name="Naeslund A.K."/>
            <person name="Handley S.A."/>
            <person name="Huvet M."/>
            <person name="La Scola B."/>
            <person name="Holmberg M."/>
            <person name="Andersson S.G.E."/>
        </authorList>
    </citation>
    <scope>NUCLEOTIDE SEQUENCE [LARGE SCALE GENOMIC DNA]</scope>
    <source>
        <strain evidence="3">ATCC 49882 / DSM 28221 / CCUG 30454 / Houston 1</strain>
    </source>
</reference>
<organism evidence="2 3">
    <name type="scientific">Bartonella henselae (strain ATCC 49882 / DSM 28221 / CCUG 30454 / Houston 1)</name>
    <name type="common">Rochalimaea henselae</name>
    <dbReference type="NCBI Taxonomy" id="283166"/>
    <lineage>
        <taxon>Bacteria</taxon>
        <taxon>Pseudomonadati</taxon>
        <taxon>Pseudomonadota</taxon>
        <taxon>Alphaproteobacteria</taxon>
        <taxon>Hyphomicrobiales</taxon>
        <taxon>Bartonellaceae</taxon>
        <taxon>Bartonella</taxon>
    </lineage>
</organism>
<keyword evidence="1" id="KW-0812">Transmembrane</keyword>
<gene>
    <name evidence="2" type="ordered locus">BH13310</name>
</gene>